<feature type="transmembrane region" description="Helical" evidence="6">
    <location>
        <begin position="302"/>
        <end position="324"/>
    </location>
</feature>
<proteinExistence type="predicted"/>
<keyword evidence="9" id="KW-1185">Reference proteome</keyword>
<dbReference type="PANTHER" id="PTHR46141:SF1">
    <property type="entry name" value="SODIUM LEAK CHANNEL NALCN"/>
    <property type="match status" value="1"/>
</dbReference>
<dbReference type="EMBL" id="BDGG01000001">
    <property type="protein sequence ID" value="GAU88484.1"/>
    <property type="molecule type" value="Genomic_DNA"/>
</dbReference>
<dbReference type="Gene3D" id="1.10.238.10">
    <property type="entry name" value="EF-hand"/>
    <property type="match status" value="1"/>
</dbReference>
<comment type="subcellular location">
    <subcellularLocation>
        <location evidence="1">Membrane</location>
        <topology evidence="1">Multi-pass membrane protein</topology>
    </subcellularLocation>
</comment>
<sequence length="1748" mass="202126">MLNRKQSILVPLPDGYATDYADEVLIESAGVNKVIDLINKNYVRRGLRVFALISLISVCCNTPKTFEQAPKLLYITFATDALITVLYTTEMILKMIGRGLLKGENAYLRDRWCQFDAIMLLFHYVSLGLHLFQIIHPVIYAAHAYLSILRAPRPLIMIRFIRVFLKFQLPKSRINQIFKRSGQQIYNVTLFFLFFMSLYGLIGVQFFGPLESHCIRNGTNPENVTYNDLAIPDAFCSRRNDGYQCPYGMQCVDLRLTKDVRGFNGFDEFATSFFTVYQSASMEGWSFVMYRTMDCLPSWRSVIYFFSLIFFLAWLVRNVFIAVITETFAEFRVHFQQMWGNRAPLSDGMSQQVIVIDEATGKWRMETVDEHKPKGSAPEICQSILRSNYFHLGILMLVFVNAITSASVHFKHDEQDWRSYERIFYVVELVFTILFDLEVMFKIWCLGFKGYLKRFAHKFELFLAIMTTIHAEPTRMYHSQLTYFQVLRCVRLIKASPMLEGFVHKIFGPGRKLGSLIVFTLCLLVITSCISMQLFCYISGFARFETFPDAFMSMFQILTQEGWIDVMDETMQQAGRFSPVVAFYFILYHLFATLIILSLFVAVILDNLELEEDMKKIKQMRMREQSVGTKEKLPYRLRVFTKFPDRPQMVKLPRMPSEFPIPKIRESFMRQFVSQEIDEPLISHEMVSLTPARTLPRIPHIEIVSTKIDYRPPPTPNDIQASLQALIRDAYKRRNMMNDAELSARGNGGLLGRDRARSVRRVDTNMTKSKVAQEHVRENGEVGFSISRREHDVDIKLLQQKKLQAEIRRNQQEEDLRENHPKFDTPLFFVGRESRFRKFCQTVVYARYEIMRRDPVTGKEVKSSYKVLGLVTYLDWVMILVTVLSCISMSFETPYRRVMNTPSLQIAEYGFVVFMGIEMMLKILADGLLFTPKAVIRDAGGILDLFIFTISLVFLSWMPQEVPEQSSVQFLMVLRCLRPLRIFILVPHMRKVVIELCRGFKEIFLVSSLLVILMFMFASFGVQLFGGKMARCTDPEITEREKCVGVFWRKIYISKMKIPPDPNAGLPRMLVPRVWANPRNFHFDDVGMAMLALFEILSFKGWLEIRDTIILRMGLAHSLYVHIYVFLGSMIGLTLFVGVVIANYNENNGTALLTVDQRRWCDLKKRLKIAQPLHLPSRPAHNLFRSFVYDITQNIYFKRFTAVLVLVTSGLLCSTWVISESYTVTLTTISVVCNFLFVCECAMKLIAFSPHGYWQSRRNRYELFVTVLGVFWIVAHFIWMNDYTNAFGFCVTILRFTTISGKHATLKMLMLTVGVSMVKSFFIILWMFLLILFYAFAGVVLFGCVKWGDNLGRHANFQNAPRAIGVLFRIVTGEDWNRIMHDCMVTPPFCTRTHGNNFWDADCGNWTAALIYFCSFYVVITYIVLNLLVAIIIENFSLFYSNEEDALLSYADLRNFQFTWNIVDKEQKGFIPVRRVKFILRLLKGRLGLDFAKDRLFLKHMCYEMERLHSGADVTFHDVLNMLSHRSVDTHKHLQFEDLLAREELEYQIEEEVAKSTIRSWLDSKIRKIRNKQKGQQSLMHSLRQQNEALLINGPVERTSSSGGEDAKPEGRRRKTGVTERAGSISGPAAGKRFLQPSRSDAQEPQVYVENPRESRAGSSKRRGTRGPIPAQKGLADVTELSEKDTPSQPAPKPIEGSIGEEKVPMELDESRKALAESVRAIHEWYEKEMQNMMGETDSDYDDSNYDY</sequence>
<feature type="transmembrane region" description="Helical" evidence="6">
    <location>
        <begin position="117"/>
        <end position="139"/>
    </location>
</feature>
<keyword evidence="2 6" id="KW-0812">Transmembrane</keyword>
<dbReference type="Pfam" id="PF00520">
    <property type="entry name" value="Ion_trans"/>
    <property type="match status" value="4"/>
</dbReference>
<dbReference type="PANTHER" id="PTHR46141">
    <property type="entry name" value="SODIUM LEAK CHANNEL NON-SELECTIVE PROTEIN"/>
    <property type="match status" value="1"/>
</dbReference>
<organism evidence="8 9">
    <name type="scientific">Ramazzottius varieornatus</name>
    <name type="common">Water bear</name>
    <name type="synonym">Tardigrade</name>
    <dbReference type="NCBI Taxonomy" id="947166"/>
    <lineage>
        <taxon>Eukaryota</taxon>
        <taxon>Metazoa</taxon>
        <taxon>Ecdysozoa</taxon>
        <taxon>Tardigrada</taxon>
        <taxon>Eutardigrada</taxon>
        <taxon>Parachela</taxon>
        <taxon>Hypsibioidea</taxon>
        <taxon>Ramazzottiidae</taxon>
        <taxon>Ramazzottius</taxon>
    </lineage>
</organism>
<feature type="transmembrane region" description="Helical" evidence="6">
    <location>
        <begin position="1123"/>
        <end position="1144"/>
    </location>
</feature>
<dbReference type="SUPFAM" id="SSF81324">
    <property type="entry name" value="Voltage-gated potassium channels"/>
    <property type="match status" value="4"/>
</dbReference>
<dbReference type="FunFam" id="1.20.120.350:FF:000030">
    <property type="entry name" value="sodium leak channel non-selective protein"/>
    <property type="match status" value="1"/>
</dbReference>
<feature type="transmembrane region" description="Helical" evidence="6">
    <location>
        <begin position="516"/>
        <end position="542"/>
    </location>
</feature>
<dbReference type="GO" id="GO:0032224">
    <property type="term" value="P:positive regulation of synaptic transmission, cholinergic"/>
    <property type="evidence" value="ECO:0007669"/>
    <property type="project" value="TreeGrafter"/>
</dbReference>
<feature type="domain" description="Ion transport" evidence="7">
    <location>
        <begin position="388"/>
        <end position="612"/>
    </location>
</feature>
<dbReference type="InterPro" id="IPR028823">
    <property type="entry name" value="NALCN"/>
</dbReference>
<feature type="transmembrane region" description="Helical" evidence="6">
    <location>
        <begin position="1409"/>
        <end position="1433"/>
    </location>
</feature>
<evidence type="ECO:0000313" key="9">
    <source>
        <dbReference type="Proteomes" id="UP000186922"/>
    </source>
</evidence>
<evidence type="ECO:0000256" key="6">
    <source>
        <dbReference type="SAM" id="Phobius"/>
    </source>
</evidence>
<feature type="transmembrane region" description="Helical" evidence="6">
    <location>
        <begin position="867"/>
        <end position="891"/>
    </location>
</feature>
<evidence type="ECO:0000256" key="3">
    <source>
        <dbReference type="ARBA" id="ARBA00022989"/>
    </source>
</evidence>
<evidence type="ECO:0000256" key="2">
    <source>
        <dbReference type="ARBA" id="ARBA00022692"/>
    </source>
</evidence>
<evidence type="ECO:0000256" key="4">
    <source>
        <dbReference type="ARBA" id="ARBA00023136"/>
    </source>
</evidence>
<feature type="domain" description="Ion transport" evidence="7">
    <location>
        <begin position="49"/>
        <end position="333"/>
    </location>
</feature>
<feature type="transmembrane region" description="Helical" evidence="6">
    <location>
        <begin position="185"/>
        <end position="207"/>
    </location>
</feature>
<feature type="transmembrane region" description="Helical" evidence="6">
    <location>
        <begin position="72"/>
        <end position="96"/>
    </location>
</feature>
<evidence type="ECO:0000259" key="7">
    <source>
        <dbReference type="Pfam" id="PF00520"/>
    </source>
</evidence>
<comment type="caution">
    <text evidence="8">The sequence shown here is derived from an EMBL/GenBank/DDBJ whole genome shotgun (WGS) entry which is preliminary data.</text>
</comment>
<dbReference type="Gene3D" id="1.20.120.350">
    <property type="entry name" value="Voltage-gated potassium channels. Chain C"/>
    <property type="match status" value="4"/>
</dbReference>
<feature type="domain" description="Ion transport" evidence="7">
    <location>
        <begin position="873"/>
        <end position="1147"/>
    </location>
</feature>
<feature type="transmembrane region" description="Helical" evidence="6">
    <location>
        <begin position="422"/>
        <end position="445"/>
    </location>
</feature>
<dbReference type="Gene3D" id="1.10.287.70">
    <property type="match status" value="4"/>
</dbReference>
<dbReference type="GO" id="GO:0032230">
    <property type="term" value="P:positive regulation of synaptic transmission, GABAergic"/>
    <property type="evidence" value="ECO:0007669"/>
    <property type="project" value="TreeGrafter"/>
</dbReference>
<keyword evidence="3 6" id="KW-1133">Transmembrane helix</keyword>
<dbReference type="FunFam" id="1.10.287.70:FF:000061">
    <property type="entry name" value="Sodium leak channel non-selective protein"/>
    <property type="match status" value="1"/>
</dbReference>
<protein>
    <recommendedName>
        <fullName evidence="7">Ion transport domain-containing protein</fullName>
    </recommendedName>
</protein>
<feature type="region of interest" description="Disordered" evidence="5">
    <location>
        <begin position="1591"/>
        <end position="1704"/>
    </location>
</feature>
<feature type="transmembrane region" description="Helical" evidence="6">
    <location>
        <begin position="1224"/>
        <end position="1249"/>
    </location>
</feature>
<name>A0A1D1UFD6_RAMVA</name>
<feature type="domain" description="Ion transport" evidence="7">
    <location>
        <begin position="1196"/>
        <end position="1443"/>
    </location>
</feature>
<feature type="transmembrane region" description="Helical" evidence="6">
    <location>
        <begin position="1003"/>
        <end position="1025"/>
    </location>
</feature>
<feature type="transmembrane region" description="Helical" evidence="6">
    <location>
        <begin position="389"/>
        <end position="410"/>
    </location>
</feature>
<keyword evidence="4 6" id="KW-0472">Membrane</keyword>
<accession>A0A1D1UFD6</accession>
<dbReference type="OrthoDB" id="10069766at2759"/>
<feature type="transmembrane region" description="Helical" evidence="6">
    <location>
        <begin position="1261"/>
        <end position="1280"/>
    </location>
</feature>
<evidence type="ECO:0000256" key="1">
    <source>
        <dbReference type="ARBA" id="ARBA00004141"/>
    </source>
</evidence>
<evidence type="ECO:0000256" key="5">
    <source>
        <dbReference type="SAM" id="MobiDB-lite"/>
    </source>
</evidence>
<gene>
    <name evidence="8" type="primary">RvY_01176-1</name>
    <name evidence="8" type="synonym">RvY_01176.1</name>
    <name evidence="8" type="ORF">RvY_01176</name>
</gene>
<feature type="transmembrane region" description="Helical" evidence="6">
    <location>
        <begin position="581"/>
        <end position="605"/>
    </location>
</feature>
<dbReference type="STRING" id="947166.A0A1D1UFD6"/>
<dbReference type="GO" id="GO:0005886">
    <property type="term" value="C:plasma membrane"/>
    <property type="evidence" value="ECO:0007669"/>
    <property type="project" value="TreeGrafter"/>
</dbReference>
<dbReference type="InterPro" id="IPR027359">
    <property type="entry name" value="Volt_channel_dom_sf"/>
</dbReference>
<evidence type="ECO:0000313" key="8">
    <source>
        <dbReference type="EMBL" id="GAU88484.1"/>
    </source>
</evidence>
<dbReference type="Proteomes" id="UP000186922">
    <property type="component" value="Unassembled WGS sequence"/>
</dbReference>
<dbReference type="InterPro" id="IPR005821">
    <property type="entry name" value="Ion_trans_dom"/>
</dbReference>
<dbReference type="GO" id="GO:0005261">
    <property type="term" value="F:monoatomic cation channel activity"/>
    <property type="evidence" value="ECO:0007669"/>
    <property type="project" value="InterPro"/>
</dbReference>
<reference evidence="8 9" key="1">
    <citation type="journal article" date="2016" name="Nat. Commun.">
        <title>Extremotolerant tardigrade genome and improved radiotolerance of human cultured cells by tardigrade-unique protein.</title>
        <authorList>
            <person name="Hashimoto T."/>
            <person name="Horikawa D.D."/>
            <person name="Saito Y."/>
            <person name="Kuwahara H."/>
            <person name="Kozuka-Hata H."/>
            <person name="Shin-I T."/>
            <person name="Minakuchi Y."/>
            <person name="Ohishi K."/>
            <person name="Motoyama A."/>
            <person name="Aizu T."/>
            <person name="Enomoto A."/>
            <person name="Kondo K."/>
            <person name="Tanaka S."/>
            <person name="Hara Y."/>
            <person name="Koshikawa S."/>
            <person name="Sagara H."/>
            <person name="Miura T."/>
            <person name="Yokobori S."/>
            <person name="Miyagawa K."/>
            <person name="Suzuki Y."/>
            <person name="Kubo T."/>
            <person name="Oyama M."/>
            <person name="Kohara Y."/>
            <person name="Fujiyama A."/>
            <person name="Arakawa K."/>
            <person name="Katayama T."/>
            <person name="Toyoda A."/>
            <person name="Kunieda T."/>
        </authorList>
    </citation>
    <scope>NUCLEOTIDE SEQUENCE [LARGE SCALE GENOMIC DNA]</scope>
    <source>
        <strain evidence="8 9">YOKOZUNA-1</strain>
    </source>
</reference>
<feature type="transmembrane region" description="Helical" evidence="6">
    <location>
        <begin position="1200"/>
        <end position="1218"/>
    </location>
</feature>
<feature type="transmembrane region" description="Helical" evidence="6">
    <location>
        <begin position="1321"/>
        <end position="1343"/>
    </location>
</feature>
<feature type="transmembrane region" description="Helical" evidence="6">
    <location>
        <begin position="911"/>
        <end position="930"/>
    </location>
</feature>